<feature type="compositionally biased region" description="Low complexity" evidence="1">
    <location>
        <begin position="143"/>
        <end position="154"/>
    </location>
</feature>
<feature type="compositionally biased region" description="Pro residues" evidence="1">
    <location>
        <begin position="128"/>
        <end position="142"/>
    </location>
</feature>
<feature type="region of interest" description="Disordered" evidence="1">
    <location>
        <begin position="1"/>
        <end position="193"/>
    </location>
</feature>
<protein>
    <submittedName>
        <fullName evidence="2">Uncharacterized protein</fullName>
    </submittedName>
</protein>
<dbReference type="Proteomes" id="UP000279307">
    <property type="component" value="Chromosome 2"/>
</dbReference>
<dbReference type="AlphaFoldDB" id="A0A3L8DYH9"/>
<proteinExistence type="predicted"/>
<feature type="compositionally biased region" description="Basic and acidic residues" evidence="1">
    <location>
        <begin position="167"/>
        <end position="176"/>
    </location>
</feature>
<reference evidence="2" key="2">
    <citation type="submission" date="2018-07" db="EMBL/GenBank/DDBJ databases">
        <authorList>
            <person name="Mckenzie S.K."/>
            <person name="Kronauer D.J.C."/>
        </authorList>
    </citation>
    <scope>NUCLEOTIDE SEQUENCE</scope>
    <source>
        <strain evidence="2">Clonal line C1</strain>
    </source>
</reference>
<comment type="caution">
    <text evidence="2">The sequence shown here is derived from an EMBL/GenBank/DDBJ whole genome shotgun (WGS) entry which is preliminary data.</text>
</comment>
<name>A0A3L8DYH9_OOCBI</name>
<sequence length="207" mass="23080">MSRREHEQARAVASQAVRPAYSPPKEATSRPPINRPWYPRSRQDKLCAALETPPPPSRPGMRSSRLDSAQSAAPPEHRAPLTPAQFRTEMEALFGQFSDSDFDMDLGVIEEPRPPTPSANPAATGTTQPPPPPTQPLPPPNRARPSTPASTSSAIRGLASPRIPYDVADRLRPEQKYRHRDPKTGQTFLLHRRPQGELIFRPVRRRD</sequence>
<gene>
    <name evidence="2" type="ORF">DMN91_001562</name>
</gene>
<evidence type="ECO:0000313" key="2">
    <source>
        <dbReference type="EMBL" id="RLU25406.1"/>
    </source>
</evidence>
<reference evidence="2" key="1">
    <citation type="journal article" date="2018" name="Genome Res.">
        <title>The genomic architecture and molecular evolution of ant odorant receptors.</title>
        <authorList>
            <person name="McKenzie S.K."/>
            <person name="Kronauer D.J.C."/>
        </authorList>
    </citation>
    <scope>NUCLEOTIDE SEQUENCE [LARGE SCALE GENOMIC DNA]</scope>
    <source>
        <strain evidence="2">Clonal line C1</strain>
    </source>
</reference>
<accession>A0A3L8DYH9</accession>
<organism evidence="2">
    <name type="scientific">Ooceraea biroi</name>
    <name type="common">Clonal raider ant</name>
    <name type="synonym">Cerapachys biroi</name>
    <dbReference type="NCBI Taxonomy" id="2015173"/>
    <lineage>
        <taxon>Eukaryota</taxon>
        <taxon>Metazoa</taxon>
        <taxon>Ecdysozoa</taxon>
        <taxon>Arthropoda</taxon>
        <taxon>Hexapoda</taxon>
        <taxon>Insecta</taxon>
        <taxon>Pterygota</taxon>
        <taxon>Neoptera</taxon>
        <taxon>Endopterygota</taxon>
        <taxon>Hymenoptera</taxon>
        <taxon>Apocrita</taxon>
        <taxon>Aculeata</taxon>
        <taxon>Formicoidea</taxon>
        <taxon>Formicidae</taxon>
        <taxon>Dorylinae</taxon>
        <taxon>Ooceraea</taxon>
    </lineage>
</organism>
<evidence type="ECO:0000256" key="1">
    <source>
        <dbReference type="SAM" id="MobiDB-lite"/>
    </source>
</evidence>
<dbReference type="EMBL" id="QOIP01000002">
    <property type="protein sequence ID" value="RLU25406.1"/>
    <property type="molecule type" value="Genomic_DNA"/>
</dbReference>